<evidence type="ECO:0000313" key="2">
    <source>
        <dbReference type="Proteomes" id="UP000325755"/>
    </source>
</evidence>
<dbReference type="RefSeq" id="WP_153247294.1">
    <property type="nucleotide sequence ID" value="NZ_CP044205.1"/>
</dbReference>
<dbReference type="KEGG" id="mmob:F6R98_00690"/>
<gene>
    <name evidence="1" type="ORF">F6R98_00690</name>
</gene>
<protein>
    <recommendedName>
        <fullName evidence="3">SPOR domain-containing protein</fullName>
    </recommendedName>
</protein>
<evidence type="ECO:0008006" key="3">
    <source>
        <dbReference type="Google" id="ProtNLM"/>
    </source>
</evidence>
<dbReference type="Proteomes" id="UP000325755">
    <property type="component" value="Chromosome"/>
</dbReference>
<dbReference type="OrthoDB" id="5574029at2"/>
<accession>A0A5Q0BHL2</accession>
<dbReference type="InParanoid" id="A0A5Q0BHL2"/>
<proteinExistence type="predicted"/>
<keyword evidence="2" id="KW-1185">Reference proteome</keyword>
<dbReference type="AlphaFoldDB" id="A0A5Q0BHL2"/>
<name>A0A5Q0BHL2_9GAMM</name>
<reference evidence="1 2" key="1">
    <citation type="submission" date="2019-09" db="EMBL/GenBank/DDBJ databases">
        <title>Ecophysiology of the spiral-shaped methanotroph Methylospira mobilis as revealed by the complete genome sequence.</title>
        <authorList>
            <person name="Oshkin I.Y."/>
            <person name="Dedysh S.N."/>
            <person name="Miroshnikov K."/>
            <person name="Danilova O.V."/>
            <person name="Hakobyan A."/>
            <person name="Liesack W."/>
        </authorList>
    </citation>
    <scope>NUCLEOTIDE SEQUENCE [LARGE SCALE GENOMIC DNA]</scope>
    <source>
        <strain evidence="1 2">Shm1</strain>
    </source>
</reference>
<organism evidence="1 2">
    <name type="scientific">Candidatus Methylospira mobilis</name>
    <dbReference type="NCBI Taxonomy" id="1808979"/>
    <lineage>
        <taxon>Bacteria</taxon>
        <taxon>Pseudomonadati</taxon>
        <taxon>Pseudomonadota</taxon>
        <taxon>Gammaproteobacteria</taxon>
        <taxon>Methylococcales</taxon>
        <taxon>Methylococcaceae</taxon>
        <taxon>Candidatus Methylospira</taxon>
    </lineage>
</organism>
<evidence type="ECO:0000313" key="1">
    <source>
        <dbReference type="EMBL" id="QFY41316.1"/>
    </source>
</evidence>
<sequence length="255" mass="28245">MRVIFFILLTANIAFYVWEVRSQHSEDGVRHIALDLPNATEHIKLLSEVPPPQAEQPPLPAEQLMPAPAPITPAKGAKLKISLQQPTQAVIAAANVQPAPPVHAPGCWLVGPFVTDMNARIAQEGIARKVPQTTLVNRSVGVADGYWLLYPRAANIEAGRDNRRLLQEKGIRDLWLFDRGELAGYISLGLFQTKEGVEDAQKKYFERNIATEIRPRETAIQGYWIEIPWQGGRSQLETVLGAFDKSGVSVSLRPC</sequence>
<dbReference type="EMBL" id="CP044205">
    <property type="protein sequence ID" value="QFY41316.1"/>
    <property type="molecule type" value="Genomic_DNA"/>
</dbReference>